<feature type="region of interest" description="Disordered" evidence="5">
    <location>
        <begin position="608"/>
        <end position="665"/>
    </location>
</feature>
<dbReference type="InterPro" id="IPR006652">
    <property type="entry name" value="Kelch_1"/>
</dbReference>
<evidence type="ECO:0000256" key="4">
    <source>
        <dbReference type="ARBA" id="ARBA00023121"/>
    </source>
</evidence>
<feature type="domain" description="ACB" evidence="6">
    <location>
        <begin position="19"/>
        <end position="107"/>
    </location>
</feature>
<comment type="caution">
    <text evidence="7">The sequence shown here is derived from an EMBL/GenBank/DDBJ whole genome shotgun (WGS) entry which is preliminary data.</text>
</comment>
<evidence type="ECO:0000256" key="2">
    <source>
        <dbReference type="ARBA" id="ARBA00022441"/>
    </source>
</evidence>
<dbReference type="Gene3D" id="2.120.10.80">
    <property type="entry name" value="Kelch-type beta propeller"/>
    <property type="match status" value="2"/>
</dbReference>
<dbReference type="Pfam" id="PF01344">
    <property type="entry name" value="Kelch_1"/>
    <property type="match status" value="1"/>
</dbReference>
<feature type="compositionally biased region" description="Low complexity" evidence="5">
    <location>
        <begin position="531"/>
        <end position="543"/>
    </location>
</feature>
<dbReference type="Pfam" id="PF00887">
    <property type="entry name" value="ACBP"/>
    <property type="match status" value="1"/>
</dbReference>
<feature type="compositionally biased region" description="Low complexity" evidence="5">
    <location>
        <begin position="608"/>
        <end position="626"/>
    </location>
</feature>
<feature type="region of interest" description="Disordered" evidence="5">
    <location>
        <begin position="199"/>
        <end position="231"/>
    </location>
</feature>
<dbReference type="InterPro" id="IPR000582">
    <property type="entry name" value="Acyl-CoA-binding_protein"/>
</dbReference>
<dbReference type="Gene3D" id="1.20.80.10">
    <property type="match status" value="1"/>
</dbReference>
<proteinExistence type="inferred from homology"/>
<dbReference type="SUPFAM" id="SSF47027">
    <property type="entry name" value="Acyl-CoA binding protein"/>
    <property type="match status" value="1"/>
</dbReference>
<dbReference type="SUPFAM" id="SSF50965">
    <property type="entry name" value="Galactose oxidase, central domain"/>
    <property type="match status" value="1"/>
</dbReference>
<evidence type="ECO:0000256" key="5">
    <source>
        <dbReference type="SAM" id="MobiDB-lite"/>
    </source>
</evidence>
<feature type="region of interest" description="Disordered" evidence="5">
    <location>
        <begin position="531"/>
        <end position="560"/>
    </location>
</feature>
<sequence length="772" mass="81879">MAASHPQQNNAASPCLLPFPDRFHAAQKFVKLQPPGAKELSQEIQLALFSLSKQIDEGPCNVPKPWSWNAVESTKWMAWNQLGKMSAVEAMRLYVRTLDEEQPDWYALLLAEEAKPQNQGAGASPIPAHAFAQTDVWTALPMGEQRKPCPRYEHSGGLVGNKVYIVGGNYAGRYLNDLWSFDTMSMTWQQLVPVPATRMSKANPPAAMPSPTDSKANGTATEPQAQATPPLPVQPTVVPLAGHSANVWGDKLVILGGHIKSKDANTPLPVRIYHTSCNAWEVVQASGTSPIPRGGHSASLVGNKLYIFGGEDASRRALGDLHILDLPTMMWERTVGVAAGKPSKPQDIHLVKVEGTPPSPRSAHITTVVHDRYIVFFGGGSVTTCFSDVHILDTRSEGGRLRWIAASVQGPKVSPRAGHTGALVGNTWYILGGGNNVNGCTDLLAIDLRGLSASPPTNAPQPTVQLWQLGAFPPRHALSSEGVAMLGIHNIGKQPPASGPDPEMGMLFAFGGYNGKYQNAINVLRVPQNLPSSPSSVAPGASVTTSTPSKASGPSAATDAKGAAQVSNGVASPAVLKGSIPTAKDIGSTPAGKAQAAAAAPVASQPEVAKGPAGFAPAAAGSASSGPPVPAPGAPSKADQEKEKQAREQEKLKQAQEQEKLKQALQMEKQALGMEKQALEMERQAQEKERQALRKQIHTVTAQLETAQKGMEDARAALGRESAKVLRLEGEAAEFHKKLALAAEEHKELVALRRQVNEASNKPQGVRAYLGF</sequence>
<evidence type="ECO:0000256" key="3">
    <source>
        <dbReference type="ARBA" id="ARBA00022737"/>
    </source>
</evidence>
<dbReference type="EMBL" id="MU069676">
    <property type="protein sequence ID" value="KAF5836080.1"/>
    <property type="molecule type" value="Genomic_DNA"/>
</dbReference>
<dbReference type="PROSITE" id="PS51228">
    <property type="entry name" value="ACB_2"/>
    <property type="match status" value="1"/>
</dbReference>
<keyword evidence="8" id="KW-1185">Reference proteome</keyword>
<dbReference type="Pfam" id="PF24681">
    <property type="entry name" value="Kelch_KLHDC2_KLHL20_DRC7"/>
    <property type="match status" value="1"/>
</dbReference>
<dbReference type="PANTHER" id="PTHR46093:SF3">
    <property type="entry name" value="ACYL-COA-BINDING DOMAIN-CONTAINING PROTEIN 4"/>
    <property type="match status" value="1"/>
</dbReference>
<feature type="compositionally biased region" description="Basic and acidic residues" evidence="5">
    <location>
        <begin position="638"/>
        <end position="662"/>
    </location>
</feature>
<evidence type="ECO:0000256" key="1">
    <source>
        <dbReference type="ARBA" id="ARBA00005567"/>
    </source>
</evidence>
<comment type="similarity">
    <text evidence="1">Belongs to the ACBP family.</text>
</comment>
<dbReference type="InterPro" id="IPR035984">
    <property type="entry name" value="Acyl-CoA-binding_sf"/>
</dbReference>
<accession>A0ABQ7GN99</accession>
<evidence type="ECO:0000313" key="8">
    <source>
        <dbReference type="Proteomes" id="UP000815325"/>
    </source>
</evidence>
<dbReference type="InterPro" id="IPR014352">
    <property type="entry name" value="FERM/acyl-CoA-bd_prot_sf"/>
</dbReference>
<dbReference type="PANTHER" id="PTHR46093">
    <property type="entry name" value="ACYL-COA-BINDING DOMAIN-CONTAINING PROTEIN 5"/>
    <property type="match status" value="1"/>
</dbReference>
<protein>
    <recommendedName>
        <fullName evidence="6">ACB domain-containing protein</fullName>
    </recommendedName>
</protein>
<evidence type="ECO:0000313" key="7">
    <source>
        <dbReference type="EMBL" id="KAF5836080.1"/>
    </source>
</evidence>
<dbReference type="Proteomes" id="UP000815325">
    <property type="component" value="Unassembled WGS sequence"/>
</dbReference>
<dbReference type="InterPro" id="IPR015915">
    <property type="entry name" value="Kelch-typ_b-propeller"/>
</dbReference>
<reference evidence="7" key="1">
    <citation type="submission" date="2017-08" db="EMBL/GenBank/DDBJ databases">
        <authorList>
            <person name="Polle J.E."/>
            <person name="Barry K."/>
            <person name="Cushman J."/>
            <person name="Schmutz J."/>
            <person name="Tran D."/>
            <person name="Hathwaick L.T."/>
            <person name="Yim W.C."/>
            <person name="Jenkins J."/>
            <person name="Mckie-Krisberg Z.M."/>
            <person name="Prochnik S."/>
            <person name="Lindquist E."/>
            <person name="Dockter R.B."/>
            <person name="Adam C."/>
            <person name="Molina H."/>
            <person name="Bunkerborg J."/>
            <person name="Jin E."/>
            <person name="Buchheim M."/>
            <person name="Magnuson J."/>
        </authorList>
    </citation>
    <scope>NUCLEOTIDE SEQUENCE</scope>
    <source>
        <strain evidence="7">CCAP 19/18</strain>
    </source>
</reference>
<feature type="compositionally biased region" description="Polar residues" evidence="5">
    <location>
        <begin position="211"/>
        <end position="222"/>
    </location>
</feature>
<evidence type="ECO:0000259" key="6">
    <source>
        <dbReference type="PROSITE" id="PS51228"/>
    </source>
</evidence>
<dbReference type="InterPro" id="IPR011043">
    <property type="entry name" value="Gal_Oxase/kelch_b-propeller"/>
</dbReference>
<gene>
    <name evidence="7" type="ORF">DUNSADRAFT_6500</name>
</gene>
<name>A0ABQ7GN99_DUNSA</name>
<keyword evidence="2" id="KW-0880">Kelch repeat</keyword>
<organism evidence="7 8">
    <name type="scientific">Dunaliella salina</name>
    <name type="common">Green alga</name>
    <name type="synonym">Protococcus salinus</name>
    <dbReference type="NCBI Taxonomy" id="3046"/>
    <lineage>
        <taxon>Eukaryota</taxon>
        <taxon>Viridiplantae</taxon>
        <taxon>Chlorophyta</taxon>
        <taxon>core chlorophytes</taxon>
        <taxon>Chlorophyceae</taxon>
        <taxon>CS clade</taxon>
        <taxon>Chlamydomonadales</taxon>
        <taxon>Dunaliellaceae</taxon>
        <taxon>Dunaliella</taxon>
    </lineage>
</organism>
<keyword evidence="4" id="KW-0446">Lipid-binding</keyword>
<keyword evidence="3" id="KW-0677">Repeat</keyword>